<reference evidence="5" key="2">
    <citation type="submission" date="2021-04" db="EMBL/GenBank/DDBJ databases">
        <authorList>
            <person name="Gilroy R."/>
        </authorList>
    </citation>
    <scope>NUCLEOTIDE SEQUENCE</scope>
    <source>
        <strain evidence="5">ChiHjej12B11-1927</strain>
    </source>
</reference>
<dbReference type="PANTHER" id="PTHR42855:SF2">
    <property type="entry name" value="DRUG RESISTANCE ABC TRANSPORTER,ATP-BINDING PROTEIN"/>
    <property type="match status" value="1"/>
</dbReference>
<evidence type="ECO:0000256" key="2">
    <source>
        <dbReference type="ARBA" id="ARBA00022840"/>
    </source>
</evidence>
<dbReference type="InterPro" id="IPR003593">
    <property type="entry name" value="AAA+_ATPase"/>
</dbReference>
<organism evidence="5 6">
    <name type="scientific">Candidatus Blautia pullistercoris</name>
    <dbReference type="NCBI Taxonomy" id="2838499"/>
    <lineage>
        <taxon>Bacteria</taxon>
        <taxon>Bacillati</taxon>
        <taxon>Bacillota</taxon>
        <taxon>Clostridia</taxon>
        <taxon>Lachnospirales</taxon>
        <taxon>Lachnospiraceae</taxon>
        <taxon>Blautia</taxon>
    </lineage>
</organism>
<dbReference type="PROSITE" id="PS50893">
    <property type="entry name" value="ABC_TRANSPORTER_2"/>
    <property type="match status" value="2"/>
</dbReference>
<keyword evidence="2" id="KW-0067">ATP-binding</keyword>
<dbReference type="EMBL" id="DXFG01000055">
    <property type="protein sequence ID" value="HIX36766.1"/>
    <property type="molecule type" value="Genomic_DNA"/>
</dbReference>
<dbReference type="InterPro" id="IPR051309">
    <property type="entry name" value="ABCF_ATPase"/>
</dbReference>
<evidence type="ECO:0000313" key="6">
    <source>
        <dbReference type="Proteomes" id="UP000824230"/>
    </source>
</evidence>
<dbReference type="SMART" id="SM00382">
    <property type="entry name" value="AAA"/>
    <property type="match status" value="2"/>
</dbReference>
<sequence length="522" mass="60188">MSQIYVSNLTFGYEGSFDNIFENVSFSLDTDWKLGFAGRNGKGKTTFLKLLLGEYSYQGSITTSTCFDYFPYSIRKENRSKPAVEFFEELKPGSEQWRVFCEMDKLGLEGDLLYRRFDTLSFGEQTKLLLAVLFSGENDFLLLDEPTNHLDQESREMVKTYLKEKKGFILVSHDRDLLDACIDHILVLNRKSIEIQSGNFSSWEENKRRQDEFARRENEKHRKTIGKLREAAGQTKQWAAKNENSKIGFDPVKEHDRSIATRAYIGGKTKKMQSRVKQMEKRIEREIRQQEGLLQDIEEIPALKLMPLKYHKERLAAASGYGLGFSGSGKMLFEELDFEINQGERIFITGRNGQGKSTLLKMILEKATGIPQFGKGERPEERGELKTASGLVISYISQDTSFLKGSIGKFCQERRMEESLFCAILRQLDMDRNQFRKNMEEFSEGQKKKVLLAASLLTPAHLYIWDEPLNYIDVFSRVQIEELLLEYCPTLLAVEHDVRFRERIATGILSLDKNGELSEKKL</sequence>
<dbReference type="InterPro" id="IPR027417">
    <property type="entry name" value="P-loop_NTPase"/>
</dbReference>
<dbReference type="Pfam" id="PF00005">
    <property type="entry name" value="ABC_tran"/>
    <property type="match status" value="2"/>
</dbReference>
<feature type="domain" description="ABC transporter" evidence="4">
    <location>
        <begin position="4"/>
        <end position="215"/>
    </location>
</feature>
<evidence type="ECO:0000256" key="1">
    <source>
        <dbReference type="ARBA" id="ARBA00022741"/>
    </source>
</evidence>
<dbReference type="SUPFAM" id="SSF52540">
    <property type="entry name" value="P-loop containing nucleoside triphosphate hydrolases"/>
    <property type="match status" value="2"/>
</dbReference>
<evidence type="ECO:0000256" key="3">
    <source>
        <dbReference type="SAM" id="Coils"/>
    </source>
</evidence>
<dbReference type="PANTHER" id="PTHR42855">
    <property type="entry name" value="ABC TRANSPORTER ATP-BINDING SUBUNIT"/>
    <property type="match status" value="1"/>
</dbReference>
<gene>
    <name evidence="5" type="primary">abc-f</name>
    <name evidence="5" type="ORF">H9738_02695</name>
</gene>
<evidence type="ECO:0000259" key="4">
    <source>
        <dbReference type="PROSITE" id="PS50893"/>
    </source>
</evidence>
<accession>A0A9D1VJW4</accession>
<dbReference type="PROSITE" id="PS00211">
    <property type="entry name" value="ABC_TRANSPORTER_1"/>
    <property type="match status" value="1"/>
</dbReference>
<dbReference type="InterPro" id="IPR017871">
    <property type="entry name" value="ABC_transporter-like_CS"/>
</dbReference>
<keyword evidence="1" id="KW-0547">Nucleotide-binding</keyword>
<comment type="caution">
    <text evidence="5">The sequence shown here is derived from an EMBL/GenBank/DDBJ whole genome shotgun (WGS) entry which is preliminary data.</text>
</comment>
<dbReference type="CDD" id="cd03221">
    <property type="entry name" value="ABCF_EF-3"/>
    <property type="match status" value="2"/>
</dbReference>
<dbReference type="Gene3D" id="3.40.50.300">
    <property type="entry name" value="P-loop containing nucleotide triphosphate hydrolases"/>
    <property type="match status" value="2"/>
</dbReference>
<feature type="domain" description="ABC transporter" evidence="4">
    <location>
        <begin position="303"/>
        <end position="522"/>
    </location>
</feature>
<protein>
    <submittedName>
        <fullName evidence="5">ABC-F type ribosomal protection protein</fullName>
    </submittedName>
</protein>
<name>A0A9D1VJW4_9FIRM</name>
<dbReference type="NCBIfam" id="NF000355">
    <property type="entry name" value="ribo_prot_ABC_F"/>
    <property type="match status" value="1"/>
</dbReference>
<evidence type="ECO:0000313" key="5">
    <source>
        <dbReference type="EMBL" id="HIX36766.1"/>
    </source>
</evidence>
<keyword evidence="3" id="KW-0175">Coiled coil</keyword>
<feature type="coiled-coil region" evidence="3">
    <location>
        <begin position="269"/>
        <end position="300"/>
    </location>
</feature>
<dbReference type="GO" id="GO:0016887">
    <property type="term" value="F:ATP hydrolysis activity"/>
    <property type="evidence" value="ECO:0007669"/>
    <property type="project" value="InterPro"/>
</dbReference>
<reference evidence="5" key="1">
    <citation type="journal article" date="2021" name="PeerJ">
        <title>Extensive microbial diversity within the chicken gut microbiome revealed by metagenomics and culture.</title>
        <authorList>
            <person name="Gilroy R."/>
            <person name="Ravi A."/>
            <person name="Getino M."/>
            <person name="Pursley I."/>
            <person name="Horton D.L."/>
            <person name="Alikhan N.F."/>
            <person name="Baker D."/>
            <person name="Gharbi K."/>
            <person name="Hall N."/>
            <person name="Watson M."/>
            <person name="Adriaenssens E.M."/>
            <person name="Foster-Nyarko E."/>
            <person name="Jarju S."/>
            <person name="Secka A."/>
            <person name="Antonio M."/>
            <person name="Oren A."/>
            <person name="Chaudhuri R.R."/>
            <person name="La Ragione R."/>
            <person name="Hildebrand F."/>
            <person name="Pallen M.J."/>
        </authorList>
    </citation>
    <scope>NUCLEOTIDE SEQUENCE</scope>
    <source>
        <strain evidence="5">ChiHjej12B11-1927</strain>
    </source>
</reference>
<dbReference type="GO" id="GO:0005524">
    <property type="term" value="F:ATP binding"/>
    <property type="evidence" value="ECO:0007669"/>
    <property type="project" value="UniProtKB-KW"/>
</dbReference>
<dbReference type="AlphaFoldDB" id="A0A9D1VJW4"/>
<dbReference type="InterPro" id="IPR003439">
    <property type="entry name" value="ABC_transporter-like_ATP-bd"/>
</dbReference>
<proteinExistence type="predicted"/>
<dbReference type="Proteomes" id="UP000824230">
    <property type="component" value="Unassembled WGS sequence"/>
</dbReference>